<keyword evidence="9" id="KW-1185">Reference proteome</keyword>
<keyword evidence="2" id="KW-0805">Transcription regulation</keyword>
<comment type="subcellular location">
    <subcellularLocation>
        <location evidence="1">Nucleus</location>
    </subcellularLocation>
</comment>
<keyword evidence="5" id="KW-0539">Nucleus</keyword>
<dbReference type="SUPFAM" id="SSF55455">
    <property type="entry name" value="SRF-like"/>
    <property type="match status" value="1"/>
</dbReference>
<sequence length="208" mass="23512">MARNRTFIENDTSRKATFRKRKGGLMKKALELSTLCDVPVAVIIESEYSSVPEDGVGRVIDKWDMLSQADKDKKMVNHEKYLKQRIEKANEKLNKVNKENREMEMKELMFDCLRNKTALCFLGPNEICDLGVVIDQYIKILSRRIETLTNNQGSSSTSVVPAASGTTSVAMPTAAMGSSSTRFNDMIEENMNEIPNVKDFDLNRCSEE</sequence>
<dbReference type="PANTHER" id="PTHR48019">
    <property type="entry name" value="SERUM RESPONSE FACTOR HOMOLOG"/>
    <property type="match status" value="1"/>
</dbReference>
<protein>
    <recommendedName>
        <fullName evidence="7">MADS-box domain-containing protein</fullName>
    </recommendedName>
</protein>
<proteinExistence type="predicted"/>
<evidence type="ECO:0000313" key="8">
    <source>
        <dbReference type="EMBL" id="CAH8359112.1"/>
    </source>
</evidence>
<evidence type="ECO:0000256" key="5">
    <source>
        <dbReference type="ARBA" id="ARBA00023242"/>
    </source>
</evidence>
<keyword evidence="4" id="KW-0804">Transcription</keyword>
<dbReference type="PROSITE" id="PS50066">
    <property type="entry name" value="MADS_BOX_2"/>
    <property type="match status" value="1"/>
</dbReference>
<feature type="coiled-coil region" evidence="6">
    <location>
        <begin position="79"/>
        <end position="106"/>
    </location>
</feature>
<evidence type="ECO:0000256" key="1">
    <source>
        <dbReference type="ARBA" id="ARBA00004123"/>
    </source>
</evidence>
<keyword evidence="6" id="KW-0175">Coiled coil</keyword>
<evidence type="ECO:0000256" key="2">
    <source>
        <dbReference type="ARBA" id="ARBA00023015"/>
    </source>
</evidence>
<dbReference type="AlphaFoldDB" id="A0ABC8KNU1"/>
<gene>
    <name evidence="8" type="ORF">ERUC_LOCUS24868</name>
</gene>
<dbReference type="InterPro" id="IPR050142">
    <property type="entry name" value="MADS-box/MEF2_TF"/>
</dbReference>
<dbReference type="Pfam" id="PF00319">
    <property type="entry name" value="SRF-TF"/>
    <property type="match status" value="1"/>
</dbReference>
<keyword evidence="3" id="KW-0238">DNA-binding</keyword>
<dbReference type="SMART" id="SM00432">
    <property type="entry name" value="MADS"/>
    <property type="match status" value="1"/>
</dbReference>
<evidence type="ECO:0000256" key="4">
    <source>
        <dbReference type="ARBA" id="ARBA00023163"/>
    </source>
</evidence>
<dbReference type="InterPro" id="IPR033897">
    <property type="entry name" value="SRF-like_MADS-box"/>
</dbReference>
<name>A0ABC8KNU1_ERUVS</name>
<feature type="domain" description="MADS-box" evidence="7">
    <location>
        <begin position="8"/>
        <end position="47"/>
    </location>
</feature>
<accession>A0ABC8KNU1</accession>
<dbReference type="CDD" id="cd00266">
    <property type="entry name" value="MADS_SRF_like"/>
    <property type="match status" value="1"/>
</dbReference>
<evidence type="ECO:0000256" key="6">
    <source>
        <dbReference type="SAM" id="Coils"/>
    </source>
</evidence>
<dbReference type="InterPro" id="IPR036879">
    <property type="entry name" value="TF_MADSbox_sf"/>
</dbReference>
<dbReference type="GO" id="GO:0005634">
    <property type="term" value="C:nucleus"/>
    <property type="evidence" value="ECO:0007669"/>
    <property type="project" value="UniProtKB-SubCell"/>
</dbReference>
<dbReference type="Gene3D" id="3.40.1810.10">
    <property type="entry name" value="Transcription factor, MADS-box"/>
    <property type="match status" value="1"/>
</dbReference>
<organism evidence="8 9">
    <name type="scientific">Eruca vesicaria subsp. sativa</name>
    <name type="common">Garden rocket</name>
    <name type="synonym">Eruca sativa</name>
    <dbReference type="NCBI Taxonomy" id="29727"/>
    <lineage>
        <taxon>Eukaryota</taxon>
        <taxon>Viridiplantae</taxon>
        <taxon>Streptophyta</taxon>
        <taxon>Embryophyta</taxon>
        <taxon>Tracheophyta</taxon>
        <taxon>Spermatophyta</taxon>
        <taxon>Magnoliopsida</taxon>
        <taxon>eudicotyledons</taxon>
        <taxon>Gunneridae</taxon>
        <taxon>Pentapetalae</taxon>
        <taxon>rosids</taxon>
        <taxon>malvids</taxon>
        <taxon>Brassicales</taxon>
        <taxon>Brassicaceae</taxon>
        <taxon>Brassiceae</taxon>
        <taxon>Eruca</taxon>
    </lineage>
</organism>
<reference evidence="8 9" key="1">
    <citation type="submission" date="2022-03" db="EMBL/GenBank/DDBJ databases">
        <authorList>
            <person name="Macdonald S."/>
            <person name="Ahmed S."/>
            <person name="Newling K."/>
        </authorList>
    </citation>
    <scope>NUCLEOTIDE SEQUENCE [LARGE SCALE GENOMIC DNA]</scope>
</reference>
<evidence type="ECO:0000256" key="3">
    <source>
        <dbReference type="ARBA" id="ARBA00023125"/>
    </source>
</evidence>
<dbReference type="Proteomes" id="UP001642260">
    <property type="component" value="Unassembled WGS sequence"/>
</dbReference>
<evidence type="ECO:0000313" key="9">
    <source>
        <dbReference type="Proteomes" id="UP001642260"/>
    </source>
</evidence>
<dbReference type="EMBL" id="CAKOAT010259821">
    <property type="protein sequence ID" value="CAH8359112.1"/>
    <property type="molecule type" value="Genomic_DNA"/>
</dbReference>
<evidence type="ECO:0000259" key="7">
    <source>
        <dbReference type="PROSITE" id="PS50066"/>
    </source>
</evidence>
<comment type="caution">
    <text evidence="8">The sequence shown here is derived from an EMBL/GenBank/DDBJ whole genome shotgun (WGS) entry which is preliminary data.</text>
</comment>
<dbReference type="InterPro" id="IPR002100">
    <property type="entry name" value="TF_MADSbox"/>
</dbReference>
<dbReference type="GO" id="GO:0003677">
    <property type="term" value="F:DNA binding"/>
    <property type="evidence" value="ECO:0007669"/>
    <property type="project" value="UniProtKB-KW"/>
</dbReference>
<dbReference type="PRINTS" id="PR00404">
    <property type="entry name" value="MADSDOMAIN"/>
</dbReference>